<evidence type="ECO:0000256" key="3">
    <source>
        <dbReference type="ARBA" id="ARBA00024303"/>
    </source>
</evidence>
<evidence type="ECO:0000313" key="9">
    <source>
        <dbReference type="Proteomes" id="UP000664731"/>
    </source>
</evidence>
<name>A0A939KD93_9BURK</name>
<reference evidence="8" key="1">
    <citation type="submission" date="2021-03" db="EMBL/GenBank/DDBJ databases">
        <title>Comamonas denitrificans.</title>
        <authorList>
            <person name="Finster K."/>
        </authorList>
    </citation>
    <scope>NUCLEOTIDE SEQUENCE</scope>
    <source>
        <strain evidence="8">MM2021_4</strain>
    </source>
</reference>
<evidence type="ECO:0000256" key="6">
    <source>
        <dbReference type="ARBA" id="ARBA00030025"/>
    </source>
</evidence>
<comment type="function">
    <text evidence="3">Protein-arginine rhamnosyltransferase that catalyzes the transfer of a single rhamnose to elongation factor P (EF-P) on 'Lys-32', a modification required for EF-P-dependent rescue of polyproline stalled ribosomes.</text>
</comment>
<dbReference type="AlphaFoldDB" id="A0A939KD93"/>
<sequence>MDHPVLRWAIFCQVIDNFGDIGVCWRLAADLAQRGHAVCLRVDDPAALAWMAPQGANGVQVLPYDAPWDDAQAPNVVIEAFGCEAPPAHLLALAQRPVPLINLEYLSAEGYVERCHRLPSPILQGSGQGLVRWFFYPGFTPMTGGLLREPDLPQRQAAFDRQHWRQQQGVRAQSLAISLFCYEPAALPEWLQQCAAQPDWQLLVTPGRATAAVQEYLDKNAAHPLMDKRKQLLFLNPCSQAEFDHLLWACDLNLVRGEDSLVRALWAGQPLVWHIYPQEDGAHHAKLQAFLDWLQAPASLRDFHWAWNGMAAPDTLPLLDHAMLAQWRACTVAARQRLLEQNSLIDQLQMFIAEKS</sequence>
<dbReference type="Proteomes" id="UP000664731">
    <property type="component" value="Unassembled WGS sequence"/>
</dbReference>
<keyword evidence="2" id="KW-0808">Transferase</keyword>
<protein>
    <recommendedName>
        <fullName evidence="5">Protein-arginine rhamnosyltransferase</fullName>
    </recommendedName>
    <alternativeName>
        <fullName evidence="6">EF-P arginine rhamnosyltransferase</fullName>
    </alternativeName>
</protein>
<dbReference type="InterPro" id="IPR016633">
    <property type="entry name" value="EarP"/>
</dbReference>
<keyword evidence="1" id="KW-0328">Glycosyltransferase</keyword>
<keyword evidence="8" id="KW-0648">Protein biosynthesis</keyword>
<gene>
    <name evidence="8" type="primary">earP</name>
    <name evidence="8" type="ORF">J1777_04620</name>
</gene>
<evidence type="ECO:0000256" key="1">
    <source>
        <dbReference type="ARBA" id="ARBA00022676"/>
    </source>
</evidence>
<keyword evidence="8" id="KW-0251">Elongation factor</keyword>
<dbReference type="EMBL" id="JAFNME010000007">
    <property type="protein sequence ID" value="MBO1249124.1"/>
    <property type="molecule type" value="Genomic_DNA"/>
</dbReference>
<evidence type="ECO:0000256" key="2">
    <source>
        <dbReference type="ARBA" id="ARBA00022679"/>
    </source>
</evidence>
<keyword evidence="9" id="KW-1185">Reference proteome</keyword>
<comment type="catalytic activity">
    <reaction evidence="7">
        <text>dTDP-beta-L-rhamnose + L-arginyl-[protein] = N(omega)-(alpha-L-rhamnosyl)-L-arginyl-[protein] + dTDP + H(+)</text>
        <dbReference type="Rhea" id="RHEA:66692"/>
        <dbReference type="Rhea" id="RHEA-COMP:10532"/>
        <dbReference type="Rhea" id="RHEA-COMP:17096"/>
        <dbReference type="ChEBI" id="CHEBI:15378"/>
        <dbReference type="ChEBI" id="CHEBI:29965"/>
        <dbReference type="ChEBI" id="CHEBI:57510"/>
        <dbReference type="ChEBI" id="CHEBI:58369"/>
        <dbReference type="ChEBI" id="CHEBI:167445"/>
    </reaction>
    <physiologicalReaction direction="left-to-right" evidence="7">
        <dbReference type="Rhea" id="RHEA:66693"/>
    </physiologicalReaction>
</comment>
<evidence type="ECO:0000313" key="8">
    <source>
        <dbReference type="EMBL" id="MBO1249124.1"/>
    </source>
</evidence>
<evidence type="ECO:0000256" key="7">
    <source>
        <dbReference type="ARBA" id="ARBA00048472"/>
    </source>
</evidence>
<evidence type="ECO:0000256" key="4">
    <source>
        <dbReference type="ARBA" id="ARBA00024346"/>
    </source>
</evidence>
<dbReference type="GO" id="GO:0003746">
    <property type="term" value="F:translation elongation factor activity"/>
    <property type="evidence" value="ECO:0007669"/>
    <property type="project" value="UniProtKB-KW"/>
</dbReference>
<dbReference type="NCBIfam" id="TIGR03837">
    <property type="entry name" value="efp_Arg_rhamno"/>
    <property type="match status" value="1"/>
</dbReference>
<dbReference type="Pfam" id="PF10093">
    <property type="entry name" value="EarP"/>
    <property type="match status" value="1"/>
</dbReference>
<comment type="similarity">
    <text evidence="4">Belongs to the glycosyltransferase 104 family.</text>
</comment>
<proteinExistence type="inferred from homology"/>
<comment type="caution">
    <text evidence="8">The sequence shown here is derived from an EMBL/GenBank/DDBJ whole genome shotgun (WGS) entry which is preliminary data.</text>
</comment>
<dbReference type="GO" id="GO:0106361">
    <property type="term" value="F:protein-arginine rhamnosyltransferase activity"/>
    <property type="evidence" value="ECO:0007669"/>
    <property type="project" value="InterPro"/>
</dbReference>
<evidence type="ECO:0000256" key="5">
    <source>
        <dbReference type="ARBA" id="ARBA00024416"/>
    </source>
</evidence>
<organism evidence="8 9">
    <name type="scientific">Comamonas denitrificans</name>
    <dbReference type="NCBI Taxonomy" id="117506"/>
    <lineage>
        <taxon>Bacteria</taxon>
        <taxon>Pseudomonadati</taxon>
        <taxon>Pseudomonadota</taxon>
        <taxon>Betaproteobacteria</taxon>
        <taxon>Burkholderiales</taxon>
        <taxon>Comamonadaceae</taxon>
        <taxon>Comamonas</taxon>
    </lineage>
</organism>
<accession>A0A939KD93</accession>